<name>A0ABY9T754_BREBE</name>
<proteinExistence type="predicted"/>
<protein>
    <submittedName>
        <fullName evidence="1">Uncharacterized protein</fullName>
    </submittedName>
</protein>
<dbReference type="RefSeq" id="WP_310770136.1">
    <property type="nucleotide sequence ID" value="NZ_CP134050.1"/>
</dbReference>
<organism evidence="1 2">
    <name type="scientific">Brevibacillus brevis</name>
    <name type="common">Bacillus brevis</name>
    <dbReference type="NCBI Taxonomy" id="1393"/>
    <lineage>
        <taxon>Bacteria</taxon>
        <taxon>Bacillati</taxon>
        <taxon>Bacillota</taxon>
        <taxon>Bacilli</taxon>
        <taxon>Bacillales</taxon>
        <taxon>Paenibacillaceae</taxon>
        <taxon>Brevibacillus</taxon>
    </lineage>
</organism>
<reference evidence="1 2" key="1">
    <citation type="submission" date="2023-09" db="EMBL/GenBank/DDBJ databases">
        <title>Complete Genome and Methylome dissection of Bacillus brevis NEB573 original source of BbsI restriction endonuclease.</title>
        <authorList>
            <person name="Fomenkov A."/>
            <person name="Roberts R.D."/>
        </authorList>
    </citation>
    <scope>NUCLEOTIDE SEQUENCE [LARGE SCALE GENOMIC DNA]</scope>
    <source>
        <strain evidence="1 2">NEB573</strain>
    </source>
</reference>
<gene>
    <name evidence="1" type="ORF">RGB73_06295</name>
</gene>
<accession>A0ABY9T754</accession>
<keyword evidence="2" id="KW-1185">Reference proteome</keyword>
<dbReference type="Proteomes" id="UP001256827">
    <property type="component" value="Chromosome"/>
</dbReference>
<sequence>MTAPSYLPADVGYGPNTDNVVDLMTRMSQTDWFSTGGSSTGRAAAEQALRESTNRFGIDEYRIQWLGKDQLPPYLEGMRLETSPLWQRIHDLPDRIWEKAEEIGRLPNLSALVERIPEQLFHQSFDGAFREFGSQGTAIVQTAVCTVMYLLGLACAWEMLADVDGWGTNPYEPFLQVFETGHWPLGLFDGVFYLI</sequence>
<evidence type="ECO:0000313" key="1">
    <source>
        <dbReference type="EMBL" id="WNC15924.1"/>
    </source>
</evidence>
<dbReference type="EMBL" id="CP134050">
    <property type="protein sequence ID" value="WNC15924.1"/>
    <property type="molecule type" value="Genomic_DNA"/>
</dbReference>
<evidence type="ECO:0000313" key="2">
    <source>
        <dbReference type="Proteomes" id="UP001256827"/>
    </source>
</evidence>